<name>A0A8J4PTB6_9MYCE</name>
<keyword evidence="1" id="KW-1133">Transmembrane helix</keyword>
<feature type="transmembrane region" description="Helical" evidence="1">
    <location>
        <begin position="217"/>
        <end position="238"/>
    </location>
</feature>
<dbReference type="GO" id="GO:0016020">
    <property type="term" value="C:membrane"/>
    <property type="evidence" value="ECO:0007669"/>
    <property type="project" value="InterPro"/>
</dbReference>
<accession>A0A8J4PTB6</accession>
<proteinExistence type="predicted"/>
<evidence type="ECO:0000313" key="2">
    <source>
        <dbReference type="EMBL" id="KAF2069041.1"/>
    </source>
</evidence>
<evidence type="ECO:0000313" key="3">
    <source>
        <dbReference type="Proteomes" id="UP000695562"/>
    </source>
</evidence>
<feature type="transmembrane region" description="Helical" evidence="1">
    <location>
        <begin position="287"/>
        <end position="306"/>
    </location>
</feature>
<feature type="transmembrane region" description="Helical" evidence="1">
    <location>
        <begin position="342"/>
        <end position="363"/>
    </location>
</feature>
<dbReference type="InterPro" id="IPR009637">
    <property type="entry name" value="GPR107/GPR108-like"/>
</dbReference>
<evidence type="ECO:0000256" key="1">
    <source>
        <dbReference type="SAM" id="Phobius"/>
    </source>
</evidence>
<sequence>MNIVDGFKISRSSIWPSKKPRFHRDDSSSSSSNGFRFRMNNYIIAILIGFLFIGNVNSMIFERKITFHTKFYLIEQFGFEDQGTIDLRVSNLNFKGTAPSAAPVAGGSTATIPPQQAESKLTLWVCQDREYQSLIGSSPTNFIENKLCNDPSAGNCPIKNQTITDGLEFHSSITDSDMYRLIILKCTDDREVTMKLNYILKNPNGHLSKGYLPLPALYRYMAIVMTLLFIGVLAYWIIKRQYLNPVHYILILIVALRLILVYLTFHYWTNADTVGKFNHILKYFQNIFFSFTETTFFASLFVLSRGWKITRQNLTRTALKSITIILVFLLSVLLFFSFYNDVYYFLSLMILYFFMMPTIFTNITKNIRIVESHAILARFMENQITMENISLKKKVFRYLRTTIVLYLGAILFVNSMKIIMVWFLFWISFSISEPISILMISFLCFTFRPTNVTPNIYQNAQLDEIGISEISRSLEQIINQNLDPVSLSNILEIKSFNPSTCFIIQYPSNRLLRNSYSIAVQE</sequence>
<dbReference type="PANTHER" id="PTHR21229:SF57">
    <property type="entry name" value="INTIMAL THICKNESS RELATED RECEPTOR IRP DOMAIN-CONTAINING PROTEIN"/>
    <property type="match status" value="1"/>
</dbReference>
<feature type="transmembrane region" description="Helical" evidence="1">
    <location>
        <begin position="245"/>
        <end position="267"/>
    </location>
</feature>
<comment type="caution">
    <text evidence="2">The sequence shown here is derived from an EMBL/GenBank/DDBJ whole genome shotgun (WGS) entry which is preliminary data.</text>
</comment>
<dbReference type="PANTHER" id="PTHR21229">
    <property type="entry name" value="LUNG SEVEN TRANSMEMBRANE RECEPTOR"/>
    <property type="match status" value="1"/>
</dbReference>
<keyword evidence="3" id="KW-1185">Reference proteome</keyword>
<dbReference type="GO" id="GO:0005794">
    <property type="term" value="C:Golgi apparatus"/>
    <property type="evidence" value="ECO:0007669"/>
    <property type="project" value="TreeGrafter"/>
</dbReference>
<dbReference type="Proteomes" id="UP000695562">
    <property type="component" value="Unassembled WGS sequence"/>
</dbReference>
<dbReference type="EMBL" id="AJWJ01000764">
    <property type="protein sequence ID" value="KAF2069041.1"/>
    <property type="molecule type" value="Genomic_DNA"/>
</dbReference>
<organism evidence="2 3">
    <name type="scientific">Polysphondylium violaceum</name>
    <dbReference type="NCBI Taxonomy" id="133409"/>
    <lineage>
        <taxon>Eukaryota</taxon>
        <taxon>Amoebozoa</taxon>
        <taxon>Evosea</taxon>
        <taxon>Eumycetozoa</taxon>
        <taxon>Dictyostelia</taxon>
        <taxon>Dictyosteliales</taxon>
        <taxon>Dictyosteliaceae</taxon>
        <taxon>Polysphondylium</taxon>
    </lineage>
</organism>
<dbReference type="GO" id="GO:0005829">
    <property type="term" value="C:cytosol"/>
    <property type="evidence" value="ECO:0007669"/>
    <property type="project" value="GOC"/>
</dbReference>
<dbReference type="OrthoDB" id="18639at2759"/>
<protein>
    <submittedName>
        <fullName evidence="2">Uncharacterized protein</fullName>
    </submittedName>
</protein>
<feature type="transmembrane region" description="Helical" evidence="1">
    <location>
        <begin position="42"/>
        <end position="61"/>
    </location>
</feature>
<reference evidence="2" key="1">
    <citation type="submission" date="2020-01" db="EMBL/GenBank/DDBJ databases">
        <title>Development of genomics and gene disruption for Polysphondylium violaceum indicates a role for the polyketide synthase stlB in stalk morphogenesis.</title>
        <authorList>
            <person name="Narita B."/>
            <person name="Kawabe Y."/>
            <person name="Kin K."/>
            <person name="Saito T."/>
            <person name="Gibbs R."/>
            <person name="Kuspa A."/>
            <person name="Muzny D."/>
            <person name="Queller D."/>
            <person name="Richards S."/>
            <person name="Strassman J."/>
            <person name="Sucgang R."/>
            <person name="Worley K."/>
            <person name="Schaap P."/>
        </authorList>
    </citation>
    <scope>NUCLEOTIDE SEQUENCE</scope>
    <source>
        <strain evidence="2">QSvi11</strain>
    </source>
</reference>
<dbReference type="AlphaFoldDB" id="A0A8J4PTB6"/>
<gene>
    <name evidence="2" type="ORF">CYY_009639</name>
</gene>
<keyword evidence="1" id="KW-0472">Membrane</keyword>
<feature type="transmembrane region" description="Helical" evidence="1">
    <location>
        <begin position="318"/>
        <end position="336"/>
    </location>
</feature>
<keyword evidence="1" id="KW-0812">Transmembrane</keyword>
<dbReference type="GO" id="GO:0042147">
    <property type="term" value="P:retrograde transport, endosome to Golgi"/>
    <property type="evidence" value="ECO:0007669"/>
    <property type="project" value="TreeGrafter"/>
</dbReference>